<evidence type="ECO:0008006" key="7">
    <source>
        <dbReference type="Google" id="ProtNLM"/>
    </source>
</evidence>
<name>A0A242L032_ENTMU</name>
<dbReference type="Proteomes" id="UP000195024">
    <property type="component" value="Unassembled WGS sequence"/>
</dbReference>
<evidence type="ECO:0000313" key="6">
    <source>
        <dbReference type="Proteomes" id="UP000509460"/>
    </source>
</evidence>
<dbReference type="EMBL" id="AP019810">
    <property type="protein sequence ID" value="BBM13429.1"/>
    <property type="molecule type" value="Genomic_DNA"/>
</dbReference>
<sequence length="93" mass="9909">MVTFSSNSQQAQQSTSRITSATTPLNQASSLQNDTRTTLIGNQDIQSSITSAKNSANQIASAISGAANQLQTAAQGFSTLDTQLSRDLFKERR</sequence>
<dbReference type="EMBL" id="AP019810">
    <property type="protein sequence ID" value="BBM13630.1"/>
    <property type="molecule type" value="Genomic_DNA"/>
</dbReference>
<evidence type="ECO:0000313" key="2">
    <source>
        <dbReference type="EMBL" id="BBM13429.1"/>
    </source>
</evidence>
<gene>
    <name evidence="4" type="ORF">A5802_001204</name>
    <name evidence="2" type="ORF">EM151A_0187</name>
    <name evidence="3" type="ORF">EM151A_0388</name>
</gene>
<dbReference type="NCBIfam" id="TIGR04197">
    <property type="entry name" value="T7SS_SACOL2603"/>
    <property type="match status" value="1"/>
</dbReference>
<accession>A0A242L032</accession>
<evidence type="ECO:0000313" key="3">
    <source>
        <dbReference type="EMBL" id="BBM13630.1"/>
    </source>
</evidence>
<evidence type="ECO:0000313" key="5">
    <source>
        <dbReference type="Proteomes" id="UP000195024"/>
    </source>
</evidence>
<evidence type="ECO:0000313" key="4">
    <source>
        <dbReference type="EMBL" id="OTP27469.1"/>
    </source>
</evidence>
<reference evidence="2 6" key="2">
    <citation type="submission" date="2019-07" db="EMBL/GenBank/DDBJ databases">
        <title>antibiotic susceptibility of plant-derived lactic acid bacteria.</title>
        <authorList>
            <person name="Sugiyama M."/>
            <person name="Noda M."/>
        </authorList>
    </citation>
    <scope>NUCLEOTIDE SEQUENCE [LARGE SCALE GENOMIC DNA]</scope>
    <source>
        <strain evidence="2 6">15-1A</strain>
    </source>
</reference>
<protein>
    <recommendedName>
        <fullName evidence="7">TIGR04197 family type VII secretion effector</fullName>
    </recommendedName>
</protein>
<proteinExistence type="predicted"/>
<dbReference type="InterPro" id="IPR021477">
    <property type="entry name" value="TVIIS_effector_SACOL2603_fam"/>
</dbReference>
<reference evidence="4 5" key="1">
    <citation type="submission" date="2017-05" db="EMBL/GenBank/DDBJ databases">
        <title>The Genome Sequence of Enterococcus mundtii 6B1_DIV0119.</title>
        <authorList>
            <consortium name="The Broad Institute Genomics Platform"/>
            <consortium name="The Broad Institute Genomic Center for Infectious Diseases"/>
            <person name="Earl A."/>
            <person name="Manson A."/>
            <person name="Schwartman J."/>
            <person name="Gilmore M."/>
            <person name="Abouelleil A."/>
            <person name="Cao P."/>
            <person name="Chapman S."/>
            <person name="Cusick C."/>
            <person name="Shea T."/>
            <person name="Young S."/>
            <person name="Neafsey D."/>
            <person name="Nusbaum C."/>
            <person name="Birren B."/>
        </authorList>
    </citation>
    <scope>NUCLEOTIDE SEQUENCE [LARGE SCALE GENOMIC DNA]</scope>
    <source>
        <strain evidence="4 5">6B1_DIV0119</strain>
    </source>
</reference>
<dbReference type="Proteomes" id="UP000509460">
    <property type="component" value="Chromosome"/>
</dbReference>
<dbReference type="AlphaFoldDB" id="A0A242L032"/>
<dbReference type="EMBL" id="NGMS01000001">
    <property type="protein sequence ID" value="OTP27469.1"/>
    <property type="molecule type" value="Genomic_DNA"/>
</dbReference>
<evidence type="ECO:0000256" key="1">
    <source>
        <dbReference type="SAM" id="MobiDB-lite"/>
    </source>
</evidence>
<organism evidence="4 5">
    <name type="scientific">Enterococcus mundtii</name>
    <dbReference type="NCBI Taxonomy" id="53346"/>
    <lineage>
        <taxon>Bacteria</taxon>
        <taxon>Bacillati</taxon>
        <taxon>Bacillota</taxon>
        <taxon>Bacilli</taxon>
        <taxon>Lactobacillales</taxon>
        <taxon>Enterococcaceae</taxon>
        <taxon>Enterococcus</taxon>
    </lineage>
</organism>
<feature type="compositionally biased region" description="Polar residues" evidence="1">
    <location>
        <begin position="17"/>
        <end position="35"/>
    </location>
</feature>
<dbReference type="RefSeq" id="WP_023519882.1">
    <property type="nucleotide sequence ID" value="NZ_AP019810.1"/>
</dbReference>
<feature type="region of interest" description="Disordered" evidence="1">
    <location>
        <begin position="1"/>
        <end position="35"/>
    </location>
</feature>
<feature type="compositionally biased region" description="Low complexity" evidence="1">
    <location>
        <begin position="1"/>
        <end position="16"/>
    </location>
</feature>